<proteinExistence type="predicted"/>
<dbReference type="InterPro" id="IPR055760">
    <property type="entry name" value="DUF7336"/>
</dbReference>
<dbReference type="RefSeq" id="WP_121227259.1">
    <property type="nucleotide sequence ID" value="NZ_JBIUBA010000014.1"/>
</dbReference>
<protein>
    <recommendedName>
        <fullName evidence="1">DUF7336 domain-containing protein</fullName>
    </recommendedName>
</protein>
<dbReference type="Pfam" id="PF24024">
    <property type="entry name" value="DUF7336"/>
    <property type="match status" value="1"/>
</dbReference>
<dbReference type="Proteomes" id="UP000272729">
    <property type="component" value="Unassembled WGS sequence"/>
</dbReference>
<evidence type="ECO:0000313" key="3">
    <source>
        <dbReference type="Proteomes" id="UP000272729"/>
    </source>
</evidence>
<accession>A0A495XP70</accession>
<evidence type="ECO:0000259" key="1">
    <source>
        <dbReference type="Pfam" id="PF24024"/>
    </source>
</evidence>
<feature type="domain" description="DUF7336" evidence="1">
    <location>
        <begin position="36"/>
        <end position="86"/>
    </location>
</feature>
<dbReference type="OrthoDB" id="1453790at2"/>
<reference evidence="2 3" key="1">
    <citation type="submission" date="2018-10" db="EMBL/GenBank/DDBJ databases">
        <title>Sequencing the genomes of 1000 actinobacteria strains.</title>
        <authorList>
            <person name="Klenk H.-P."/>
        </authorList>
    </citation>
    <scope>NUCLEOTIDE SEQUENCE [LARGE SCALE GENOMIC DNA]</scope>
    <source>
        <strain evidence="2 3">DSM 43911</strain>
    </source>
</reference>
<organism evidence="2 3">
    <name type="scientific">Saccharothrix variisporea</name>
    <dbReference type="NCBI Taxonomy" id="543527"/>
    <lineage>
        <taxon>Bacteria</taxon>
        <taxon>Bacillati</taxon>
        <taxon>Actinomycetota</taxon>
        <taxon>Actinomycetes</taxon>
        <taxon>Pseudonocardiales</taxon>
        <taxon>Pseudonocardiaceae</taxon>
        <taxon>Saccharothrix</taxon>
    </lineage>
</organism>
<sequence>MEVFLLWHVRHARYPDGSADHFDESGELVINEEEGDNVKLLGVYSTRPRARDRIERARATPGFIDEPDCFEISRYPVDEDQWAEGFVVIPYDDDDQQPDSA</sequence>
<dbReference type="EMBL" id="RBXR01000001">
    <property type="protein sequence ID" value="RKT73468.1"/>
    <property type="molecule type" value="Genomic_DNA"/>
</dbReference>
<comment type="caution">
    <text evidence="2">The sequence shown here is derived from an EMBL/GenBank/DDBJ whole genome shotgun (WGS) entry which is preliminary data.</text>
</comment>
<evidence type="ECO:0000313" key="2">
    <source>
        <dbReference type="EMBL" id="RKT73468.1"/>
    </source>
</evidence>
<keyword evidence="3" id="KW-1185">Reference proteome</keyword>
<name>A0A495XP70_9PSEU</name>
<gene>
    <name evidence="2" type="ORF">DFJ66_6801</name>
</gene>
<dbReference type="AlphaFoldDB" id="A0A495XP70"/>